<dbReference type="RefSeq" id="WP_380694339.1">
    <property type="nucleotide sequence ID" value="NZ_JBHRYR010000002.1"/>
</dbReference>
<keyword evidence="10" id="KW-1185">Reference proteome</keyword>
<comment type="pathway">
    <text evidence="1 7">Bacterial outer membrane biogenesis; LPS core biosynthesis.</text>
</comment>
<dbReference type="GO" id="GO:0043842">
    <property type="term" value="F:Kdo transferase activity"/>
    <property type="evidence" value="ECO:0007669"/>
    <property type="project" value="UniProtKB-EC"/>
</dbReference>
<keyword evidence="9" id="KW-0328">Glycosyltransferase</keyword>
<dbReference type="Gene3D" id="3.40.50.2000">
    <property type="entry name" value="Glycogen Phosphorylase B"/>
    <property type="match status" value="1"/>
</dbReference>
<evidence type="ECO:0000256" key="7">
    <source>
        <dbReference type="RuleBase" id="RU365103"/>
    </source>
</evidence>
<dbReference type="Gene3D" id="3.40.50.11720">
    <property type="entry name" value="3-Deoxy-D-manno-octulosonic-acid transferase, N-terminal domain"/>
    <property type="match status" value="1"/>
</dbReference>
<dbReference type="EMBL" id="JBHRYR010000002">
    <property type="protein sequence ID" value="MFC3852320.1"/>
    <property type="molecule type" value="Genomic_DNA"/>
</dbReference>
<proteinExistence type="inferred from homology"/>
<dbReference type="Pfam" id="PF04413">
    <property type="entry name" value="Glycos_transf_N"/>
    <property type="match status" value="1"/>
</dbReference>
<evidence type="ECO:0000313" key="10">
    <source>
        <dbReference type="Proteomes" id="UP001595617"/>
    </source>
</evidence>
<keyword evidence="7" id="KW-0448">Lipopolysaccharide biosynthesis</keyword>
<evidence type="ECO:0000256" key="5">
    <source>
        <dbReference type="ARBA" id="ARBA00031445"/>
    </source>
</evidence>
<dbReference type="NCBIfam" id="NF004388">
    <property type="entry name" value="PRK05749.1-4"/>
    <property type="match status" value="1"/>
</dbReference>
<keyword evidence="7" id="KW-0472">Membrane</keyword>
<evidence type="ECO:0000256" key="2">
    <source>
        <dbReference type="ARBA" id="ARBA00012621"/>
    </source>
</evidence>
<dbReference type="SUPFAM" id="SSF53756">
    <property type="entry name" value="UDP-Glycosyltransferase/glycogen phosphorylase"/>
    <property type="match status" value="1"/>
</dbReference>
<evidence type="ECO:0000256" key="4">
    <source>
        <dbReference type="ARBA" id="ARBA00022679"/>
    </source>
</evidence>
<comment type="catalytic activity">
    <reaction evidence="6 7">
        <text>lipid IVA (E. coli) + CMP-3-deoxy-beta-D-manno-octulosonate = alpha-Kdo-(2-&gt;6)-lipid IVA (E. coli) + CMP + H(+)</text>
        <dbReference type="Rhea" id="RHEA:28066"/>
        <dbReference type="ChEBI" id="CHEBI:15378"/>
        <dbReference type="ChEBI" id="CHEBI:58603"/>
        <dbReference type="ChEBI" id="CHEBI:60364"/>
        <dbReference type="ChEBI" id="CHEBI:60377"/>
        <dbReference type="ChEBI" id="CHEBI:85987"/>
        <dbReference type="EC" id="2.4.99.12"/>
    </reaction>
</comment>
<name>A0ABV7ZVS6_9GAMM</name>
<comment type="similarity">
    <text evidence="7">Belongs to the glycosyltransferase group 1 family.</text>
</comment>
<keyword evidence="4 7" id="KW-0808">Transferase</keyword>
<evidence type="ECO:0000256" key="3">
    <source>
        <dbReference type="ARBA" id="ARBA00019077"/>
    </source>
</evidence>
<comment type="function">
    <text evidence="7">Involved in lipopolysaccharide (LPS) biosynthesis. Catalyzes the transfer of 3-deoxy-D-manno-octulosonate (Kdo) residue(s) from CMP-Kdo to lipid IV(A), the tetraacyldisaccharide-1,4'-bisphosphate precursor of lipid A.</text>
</comment>
<comment type="caution">
    <text evidence="9">The sequence shown here is derived from an EMBL/GenBank/DDBJ whole genome shotgun (WGS) entry which is preliminary data.</text>
</comment>
<protein>
    <recommendedName>
        <fullName evidence="3 7">3-deoxy-D-manno-octulosonic acid transferase</fullName>
        <shortName evidence="7">Kdo transferase</shortName>
        <ecNumber evidence="2 7">2.4.99.12</ecNumber>
    </recommendedName>
    <alternativeName>
        <fullName evidence="5 7">Lipid IV(A) 3-deoxy-D-manno-octulosonic acid transferase</fullName>
    </alternativeName>
</protein>
<dbReference type="InterPro" id="IPR038107">
    <property type="entry name" value="Glycos_transf_N_sf"/>
</dbReference>
<accession>A0ABV7ZVS6</accession>
<dbReference type="PANTHER" id="PTHR42755:SF1">
    <property type="entry name" value="3-DEOXY-D-MANNO-OCTULOSONIC ACID TRANSFERASE, MITOCHONDRIAL-RELATED"/>
    <property type="match status" value="1"/>
</dbReference>
<dbReference type="EC" id="2.4.99.12" evidence="2 7"/>
<comment type="subcellular location">
    <subcellularLocation>
        <location evidence="7">Cell membrane</location>
    </subcellularLocation>
</comment>
<dbReference type="InterPro" id="IPR039901">
    <property type="entry name" value="Kdotransferase"/>
</dbReference>
<dbReference type="Proteomes" id="UP001595617">
    <property type="component" value="Unassembled WGS sequence"/>
</dbReference>
<keyword evidence="7" id="KW-1003">Cell membrane</keyword>
<evidence type="ECO:0000256" key="6">
    <source>
        <dbReference type="ARBA" id="ARBA00049183"/>
    </source>
</evidence>
<evidence type="ECO:0000256" key="1">
    <source>
        <dbReference type="ARBA" id="ARBA00004713"/>
    </source>
</evidence>
<evidence type="ECO:0000259" key="8">
    <source>
        <dbReference type="Pfam" id="PF04413"/>
    </source>
</evidence>
<organism evidence="9 10">
    <name type="scientific">Saccharospirillum mangrovi</name>
    <dbReference type="NCBI Taxonomy" id="2161747"/>
    <lineage>
        <taxon>Bacteria</taxon>
        <taxon>Pseudomonadati</taxon>
        <taxon>Pseudomonadota</taxon>
        <taxon>Gammaproteobacteria</taxon>
        <taxon>Oceanospirillales</taxon>
        <taxon>Saccharospirillaceae</taxon>
        <taxon>Saccharospirillum</taxon>
    </lineage>
</organism>
<evidence type="ECO:0000313" key="9">
    <source>
        <dbReference type="EMBL" id="MFC3852320.1"/>
    </source>
</evidence>
<sequence length="419" mass="46496">MARFLYSTLYLLLLPVVFARFWYRAGKVPAYRKRWAERLGRPVCSANPAQPLIWIHAVSVGESMVAQLLVTALRDALPNTQFLVTTTTPTGSDLVQKWAVPVLHQYMPVDLTPMLKPLFDRYQPQQLILLETEVWPNLIALAVAQGVPVTLANARMSARSAKGYQRVAALSRPAFSALTMVLAQADADAARFRDLGARQVVVTGSVKFDMRLDHQTRAVLEDLKPWVARRRTLVAGSTHDGEEALILDAYLPLRQVHPELLLVLAPRHPDRFKAVRELLEKRNISYCSRSEQQSPNREHSVWLLDTLGELNVFYGLADIALVGGSWVTRGSHNPLEPLLFGVPVLTGESVFNFQAISDTLHQAGALRRVGASALSSSLLAWLSDETARRQAGEAGVKVLTENQGATLRQVEKIVSHNPQ</sequence>
<dbReference type="PANTHER" id="PTHR42755">
    <property type="entry name" value="3-DEOXY-MANNO-OCTULOSONATE CYTIDYLYLTRANSFERASE"/>
    <property type="match status" value="1"/>
</dbReference>
<reference evidence="10" key="1">
    <citation type="journal article" date="2019" name="Int. J. Syst. Evol. Microbiol.">
        <title>The Global Catalogue of Microorganisms (GCM) 10K type strain sequencing project: providing services to taxonomists for standard genome sequencing and annotation.</title>
        <authorList>
            <consortium name="The Broad Institute Genomics Platform"/>
            <consortium name="The Broad Institute Genome Sequencing Center for Infectious Disease"/>
            <person name="Wu L."/>
            <person name="Ma J."/>
        </authorList>
    </citation>
    <scope>NUCLEOTIDE SEQUENCE [LARGE SCALE GENOMIC DNA]</scope>
    <source>
        <strain evidence="10">IBRC 10765</strain>
    </source>
</reference>
<feature type="domain" description="3-deoxy-D-manno-octulosonic-acid transferase N-terminal" evidence="8">
    <location>
        <begin position="33"/>
        <end position="210"/>
    </location>
</feature>
<gene>
    <name evidence="9" type="primary">waaA</name>
    <name evidence="9" type="ORF">ACFOOG_05670</name>
</gene>
<dbReference type="InterPro" id="IPR007507">
    <property type="entry name" value="Glycos_transf_N"/>
</dbReference>